<dbReference type="CDD" id="cd22249">
    <property type="entry name" value="UDM1_RNF168_RNF169-like"/>
    <property type="match status" value="1"/>
</dbReference>
<dbReference type="RefSeq" id="XP_007765989.1">
    <property type="nucleotide sequence ID" value="XM_007767799.1"/>
</dbReference>
<dbReference type="OrthoDB" id="270970at2759"/>
<proteinExistence type="predicted"/>
<dbReference type="SMART" id="SM00239">
    <property type="entry name" value="C2"/>
    <property type="match status" value="1"/>
</dbReference>
<evidence type="ECO:0000259" key="2">
    <source>
        <dbReference type="PROSITE" id="PS50004"/>
    </source>
</evidence>
<dbReference type="Gene3D" id="2.60.40.150">
    <property type="entry name" value="C2 domain"/>
    <property type="match status" value="1"/>
</dbReference>
<dbReference type="PANTHER" id="PTHR47052:SF3">
    <property type="entry name" value="INGRESSION PROTEIN 1"/>
    <property type="match status" value="1"/>
</dbReference>
<feature type="compositionally biased region" description="Basic and acidic residues" evidence="1">
    <location>
        <begin position="488"/>
        <end position="665"/>
    </location>
</feature>
<dbReference type="OMA" id="TEYYRME"/>
<feature type="compositionally biased region" description="Polar residues" evidence="1">
    <location>
        <begin position="278"/>
        <end position="296"/>
    </location>
</feature>
<dbReference type="GeneID" id="19201763"/>
<organism evidence="3 4">
    <name type="scientific">Coniophora puteana (strain RWD-64-598)</name>
    <name type="common">Brown rot fungus</name>
    <dbReference type="NCBI Taxonomy" id="741705"/>
    <lineage>
        <taxon>Eukaryota</taxon>
        <taxon>Fungi</taxon>
        <taxon>Dikarya</taxon>
        <taxon>Basidiomycota</taxon>
        <taxon>Agaricomycotina</taxon>
        <taxon>Agaricomycetes</taxon>
        <taxon>Agaricomycetidae</taxon>
        <taxon>Boletales</taxon>
        <taxon>Coniophorineae</taxon>
        <taxon>Coniophoraceae</taxon>
        <taxon>Coniophora</taxon>
    </lineage>
</organism>
<evidence type="ECO:0000313" key="4">
    <source>
        <dbReference type="Proteomes" id="UP000053558"/>
    </source>
</evidence>
<dbReference type="Proteomes" id="UP000053558">
    <property type="component" value="Unassembled WGS sequence"/>
</dbReference>
<dbReference type="InterPro" id="IPR035892">
    <property type="entry name" value="C2_domain_sf"/>
</dbReference>
<dbReference type="KEGG" id="cput:CONPUDRAFT_142596"/>
<dbReference type="PROSITE" id="PS50004">
    <property type="entry name" value="C2"/>
    <property type="match status" value="1"/>
</dbReference>
<feature type="compositionally biased region" description="Basic and acidic residues" evidence="1">
    <location>
        <begin position="220"/>
        <end position="233"/>
    </location>
</feature>
<feature type="compositionally biased region" description="Pro residues" evidence="1">
    <location>
        <begin position="366"/>
        <end position="377"/>
    </location>
</feature>
<dbReference type="InterPro" id="IPR052981">
    <property type="entry name" value="Ingression_C2_domain"/>
</dbReference>
<keyword evidence="4" id="KW-1185">Reference proteome</keyword>
<comment type="caution">
    <text evidence="3">The sequence shown here is derived from an EMBL/GenBank/DDBJ whole genome shotgun (WGS) entry which is preliminary data.</text>
</comment>
<feature type="compositionally biased region" description="Polar residues" evidence="1">
    <location>
        <begin position="168"/>
        <end position="188"/>
    </location>
</feature>
<feature type="compositionally biased region" description="Polar residues" evidence="1">
    <location>
        <begin position="407"/>
        <end position="416"/>
    </location>
</feature>
<evidence type="ECO:0000313" key="3">
    <source>
        <dbReference type="EMBL" id="EIW84232.1"/>
    </source>
</evidence>
<protein>
    <recommendedName>
        <fullName evidence="2">C2 domain-containing protein</fullName>
    </recommendedName>
</protein>
<dbReference type="Pfam" id="PF00168">
    <property type="entry name" value="C2"/>
    <property type="match status" value="1"/>
</dbReference>
<dbReference type="EMBL" id="JH711575">
    <property type="protein sequence ID" value="EIW84232.1"/>
    <property type="molecule type" value="Genomic_DNA"/>
</dbReference>
<feature type="region of interest" description="Disordered" evidence="1">
    <location>
        <begin position="132"/>
        <end position="772"/>
    </location>
</feature>
<name>A0A5M3MYL6_CONPW</name>
<sequence length="772" mass="87175">MAKEIGTLVVVVLKARHLHQPTFYKQDPYAKVELVGTTQRTKVDPKGGQHPTWDEELRFPVLQDDNDKNRTLEISVFADAPKKKDPLLGVGKVNVRDTLQSGEFDDWIPLETETGGQRGEIYLEMTYYANAPPPLQRRPSKLNPSERLAPPSLGATPPGASRLAALRGQTQPQNTAPPKAGRQTSPNSRPVLAKNEGLPASLLPAAGHPGGTSPPRVGHRHEELPPLPEEKDALPVSGRGAGKPAHLPTILRPGRKPGAGHGGHPSSLTAEALRPGHSGQSTTPGLYQSPPSQTPELITVDPYGTSYRAPSVYPPSPYDVGAGSAPPNDPYGTSYPPAPYPISDADPYGTTPVPAPTGPLSFPVPTINPPASEPSPPSQGYGTPYQDQGYRAATSQYGQNGYPGQYPPSTAHSRGNSPMPLTHTPVSAPHSQGSLPPPSLSPQYRNASPALPGAYPVYNDQSTPSEPDRANNPRYQAPLPLPPGAQEEENRKREEERRKQEEEHARHEAEEHARREEEERQQREEEERQQREESERMRREVEQRMREEEEQRQREEEERRKREEEEAARRKAEEDEARRKAEEARLQAEEEARRRAEEEARRRAEEEARIKAEEEARKKAEEEGRRKVAEERKRAEEEAERKWQEERKRIIEAEQKRKEERRRQEEADEAFARAQWEAEQAERRRIEEADEAFARQAQEEMEREMQASEERRRQEDADMEVARREQEREEALERERAERERQSQTDSEFARRLEAQFNVDGGSDHAPTLPRR</sequence>
<dbReference type="AlphaFoldDB" id="A0A5M3MYL6"/>
<dbReference type="SUPFAM" id="SSF49562">
    <property type="entry name" value="C2 domain (Calcium/lipid-binding domain, CaLB)"/>
    <property type="match status" value="1"/>
</dbReference>
<gene>
    <name evidence="3" type="ORF">CONPUDRAFT_142596</name>
</gene>
<reference evidence="4" key="1">
    <citation type="journal article" date="2012" name="Science">
        <title>The Paleozoic origin of enzymatic lignin decomposition reconstructed from 31 fungal genomes.</title>
        <authorList>
            <person name="Floudas D."/>
            <person name="Binder M."/>
            <person name="Riley R."/>
            <person name="Barry K."/>
            <person name="Blanchette R.A."/>
            <person name="Henrissat B."/>
            <person name="Martinez A.T."/>
            <person name="Otillar R."/>
            <person name="Spatafora J.W."/>
            <person name="Yadav J.S."/>
            <person name="Aerts A."/>
            <person name="Benoit I."/>
            <person name="Boyd A."/>
            <person name="Carlson A."/>
            <person name="Copeland A."/>
            <person name="Coutinho P.M."/>
            <person name="de Vries R.P."/>
            <person name="Ferreira P."/>
            <person name="Findley K."/>
            <person name="Foster B."/>
            <person name="Gaskell J."/>
            <person name="Glotzer D."/>
            <person name="Gorecki P."/>
            <person name="Heitman J."/>
            <person name="Hesse C."/>
            <person name="Hori C."/>
            <person name="Igarashi K."/>
            <person name="Jurgens J.A."/>
            <person name="Kallen N."/>
            <person name="Kersten P."/>
            <person name="Kohler A."/>
            <person name="Kuees U."/>
            <person name="Kumar T.K.A."/>
            <person name="Kuo A."/>
            <person name="LaButti K."/>
            <person name="Larrondo L.F."/>
            <person name="Lindquist E."/>
            <person name="Ling A."/>
            <person name="Lombard V."/>
            <person name="Lucas S."/>
            <person name="Lundell T."/>
            <person name="Martin R."/>
            <person name="McLaughlin D.J."/>
            <person name="Morgenstern I."/>
            <person name="Morin E."/>
            <person name="Murat C."/>
            <person name="Nagy L.G."/>
            <person name="Nolan M."/>
            <person name="Ohm R.A."/>
            <person name="Patyshakuliyeva A."/>
            <person name="Rokas A."/>
            <person name="Ruiz-Duenas F.J."/>
            <person name="Sabat G."/>
            <person name="Salamov A."/>
            <person name="Samejima M."/>
            <person name="Schmutz J."/>
            <person name="Slot J.C."/>
            <person name="St John F."/>
            <person name="Stenlid J."/>
            <person name="Sun H."/>
            <person name="Sun S."/>
            <person name="Syed K."/>
            <person name="Tsang A."/>
            <person name="Wiebenga A."/>
            <person name="Young D."/>
            <person name="Pisabarro A."/>
            <person name="Eastwood D.C."/>
            <person name="Martin F."/>
            <person name="Cullen D."/>
            <person name="Grigoriev I.V."/>
            <person name="Hibbett D.S."/>
        </authorList>
    </citation>
    <scope>NUCLEOTIDE SEQUENCE [LARGE SCALE GENOMIC DNA]</scope>
    <source>
        <strain evidence="4">RWD-64-598 SS2</strain>
    </source>
</reference>
<feature type="domain" description="C2" evidence="2">
    <location>
        <begin position="1"/>
        <end position="108"/>
    </location>
</feature>
<accession>A0A5M3MYL6</accession>
<evidence type="ECO:0000256" key="1">
    <source>
        <dbReference type="SAM" id="MobiDB-lite"/>
    </source>
</evidence>
<feature type="compositionally biased region" description="Basic and acidic residues" evidence="1">
    <location>
        <begin position="697"/>
        <end position="754"/>
    </location>
</feature>
<dbReference type="InterPro" id="IPR000008">
    <property type="entry name" value="C2_dom"/>
</dbReference>
<dbReference type="PANTHER" id="PTHR47052">
    <property type="entry name" value="CONSERVED SERINE PROLINE-RICH PROTEIN (AFU_ORTHOLOGUE AFUA_2G01790)"/>
    <property type="match status" value="1"/>
</dbReference>